<proteinExistence type="predicted"/>
<feature type="region of interest" description="Disordered" evidence="1">
    <location>
        <begin position="1"/>
        <end position="53"/>
    </location>
</feature>
<name>A0A016SHR7_9BILA</name>
<protein>
    <submittedName>
        <fullName evidence="2">Uncharacterized protein</fullName>
    </submittedName>
</protein>
<reference evidence="3" key="1">
    <citation type="journal article" date="2015" name="Nat. Genet.">
        <title>The genome and transcriptome of the zoonotic hookworm Ancylostoma ceylanicum identify infection-specific gene families.</title>
        <authorList>
            <person name="Schwarz E.M."/>
            <person name="Hu Y."/>
            <person name="Antoshechkin I."/>
            <person name="Miller M.M."/>
            <person name="Sternberg P.W."/>
            <person name="Aroian R.V."/>
        </authorList>
    </citation>
    <scope>NUCLEOTIDE SEQUENCE</scope>
    <source>
        <strain evidence="3">HY135</strain>
    </source>
</reference>
<gene>
    <name evidence="2" type="primary">Acey_s0227.g2845</name>
    <name evidence="2" type="ORF">Y032_0227g2845</name>
</gene>
<evidence type="ECO:0000313" key="2">
    <source>
        <dbReference type="EMBL" id="EYB89891.1"/>
    </source>
</evidence>
<dbReference type="EMBL" id="JARK01001563">
    <property type="protein sequence ID" value="EYB89891.1"/>
    <property type="molecule type" value="Genomic_DNA"/>
</dbReference>
<dbReference type="AlphaFoldDB" id="A0A016SHR7"/>
<keyword evidence="3" id="KW-1185">Reference proteome</keyword>
<evidence type="ECO:0000256" key="1">
    <source>
        <dbReference type="SAM" id="MobiDB-lite"/>
    </source>
</evidence>
<accession>A0A016SHR7</accession>
<comment type="caution">
    <text evidence="2">The sequence shown here is derived from an EMBL/GenBank/DDBJ whole genome shotgun (WGS) entry which is preliminary data.</text>
</comment>
<dbReference type="Proteomes" id="UP000024635">
    <property type="component" value="Unassembled WGS sequence"/>
</dbReference>
<feature type="compositionally biased region" description="Polar residues" evidence="1">
    <location>
        <begin position="34"/>
        <end position="44"/>
    </location>
</feature>
<sequence>MTAKKQCSGGGDERLRGGANEEPNTEAGRPRVYTRQNPRTSKGVRSSAWKTPPRMRGCVARFELFHD</sequence>
<evidence type="ECO:0000313" key="3">
    <source>
        <dbReference type="Proteomes" id="UP000024635"/>
    </source>
</evidence>
<organism evidence="2 3">
    <name type="scientific">Ancylostoma ceylanicum</name>
    <dbReference type="NCBI Taxonomy" id="53326"/>
    <lineage>
        <taxon>Eukaryota</taxon>
        <taxon>Metazoa</taxon>
        <taxon>Ecdysozoa</taxon>
        <taxon>Nematoda</taxon>
        <taxon>Chromadorea</taxon>
        <taxon>Rhabditida</taxon>
        <taxon>Rhabditina</taxon>
        <taxon>Rhabditomorpha</taxon>
        <taxon>Strongyloidea</taxon>
        <taxon>Ancylostomatidae</taxon>
        <taxon>Ancylostomatinae</taxon>
        <taxon>Ancylostoma</taxon>
    </lineage>
</organism>